<dbReference type="AlphaFoldDB" id="A0A7Z0J810"/>
<dbReference type="EMBL" id="JACCFS010000001">
    <property type="protein sequence ID" value="NYJ32598.1"/>
    <property type="molecule type" value="Genomic_DNA"/>
</dbReference>
<evidence type="ECO:0000313" key="2">
    <source>
        <dbReference type="EMBL" id="NYJ32598.1"/>
    </source>
</evidence>
<gene>
    <name evidence="2" type="ORF">HNR10_000479</name>
</gene>
<evidence type="ECO:0000256" key="1">
    <source>
        <dbReference type="SAM" id="MobiDB-lite"/>
    </source>
</evidence>
<keyword evidence="3" id="KW-1185">Reference proteome</keyword>
<reference evidence="2 3" key="1">
    <citation type="submission" date="2020-07" db="EMBL/GenBank/DDBJ databases">
        <title>Sequencing the genomes of 1000 actinobacteria strains.</title>
        <authorList>
            <person name="Klenk H.-P."/>
        </authorList>
    </citation>
    <scope>NUCLEOTIDE SEQUENCE [LARGE SCALE GENOMIC DNA]</scope>
    <source>
        <strain evidence="2 3">DSM 44442</strain>
    </source>
</reference>
<organism evidence="2 3">
    <name type="scientific">Nocardiopsis aegyptia</name>
    <dbReference type="NCBI Taxonomy" id="220378"/>
    <lineage>
        <taxon>Bacteria</taxon>
        <taxon>Bacillati</taxon>
        <taxon>Actinomycetota</taxon>
        <taxon>Actinomycetes</taxon>
        <taxon>Streptosporangiales</taxon>
        <taxon>Nocardiopsidaceae</taxon>
        <taxon>Nocardiopsis</taxon>
    </lineage>
</organism>
<accession>A0A7Z0J810</accession>
<dbReference type="RefSeq" id="WP_156365823.1">
    <property type="nucleotide sequence ID" value="NZ_JACCFS010000001.1"/>
</dbReference>
<proteinExistence type="predicted"/>
<dbReference type="Proteomes" id="UP000572051">
    <property type="component" value="Unassembled WGS sequence"/>
</dbReference>
<protein>
    <submittedName>
        <fullName evidence="2">Uncharacterized protein</fullName>
    </submittedName>
</protein>
<feature type="region of interest" description="Disordered" evidence="1">
    <location>
        <begin position="1"/>
        <end position="56"/>
    </location>
</feature>
<evidence type="ECO:0000313" key="3">
    <source>
        <dbReference type="Proteomes" id="UP000572051"/>
    </source>
</evidence>
<name>A0A7Z0J810_9ACTN</name>
<sequence length="56" mass="6296">MSPRRRVHPADDPIPDDLTPEERKAVAAQGERLGRQEMDGVPPLFDEDDNRHAFGS</sequence>
<comment type="caution">
    <text evidence="2">The sequence shown here is derived from an EMBL/GenBank/DDBJ whole genome shotgun (WGS) entry which is preliminary data.</text>
</comment>